<dbReference type="GeneTree" id="ENSGT00940000160298"/>
<dbReference type="GO" id="GO:0072659">
    <property type="term" value="P:protein localization to plasma membrane"/>
    <property type="evidence" value="ECO:0007669"/>
    <property type="project" value="TreeGrafter"/>
</dbReference>
<reference evidence="5" key="2">
    <citation type="submission" date="2025-08" db="UniProtKB">
        <authorList>
            <consortium name="Ensembl"/>
        </authorList>
    </citation>
    <scope>IDENTIFICATION</scope>
</reference>
<dbReference type="HOGENOM" id="CLU_004362_0_0_1"/>
<dbReference type="Ensembl" id="ENSAPLT00000009374.2">
    <property type="protein sequence ID" value="ENSAPLP00000008690.2"/>
    <property type="gene ID" value="ENSAPLG00000009012.2"/>
</dbReference>
<reference evidence="5 6" key="1">
    <citation type="submission" date="2017-10" db="EMBL/GenBank/DDBJ databases">
        <title>A new Pekin duck reference genome.</title>
        <authorList>
            <person name="Hou Z.-C."/>
            <person name="Zhou Z.-K."/>
            <person name="Zhu F."/>
            <person name="Hou S.-S."/>
        </authorList>
    </citation>
    <scope>NUCLEOTIDE SEQUENCE [LARGE SCALE GENOMIC DNA]</scope>
</reference>
<gene>
    <name evidence="5" type="primary">WDR72</name>
</gene>
<dbReference type="FunFam" id="2.130.10.10:FF:000247">
    <property type="entry name" value="WD repeat-containing protein 72"/>
    <property type="match status" value="1"/>
</dbReference>
<feature type="repeat" description="WD" evidence="4">
    <location>
        <begin position="20"/>
        <end position="48"/>
    </location>
</feature>
<sequence length="546" mass="61597">MNVPVQAVAVWGKIAPSHSITAIMITDDQQTIVTGSQEGQICLWDLSSQLKVCISSKEILFGHTASVTCLAKAREFEKQPYVVSATENGEMCVWNVASGQCIENTKLPYRHTAIYYYHCSFRMTGEGWLLCCGEYQDVLIIDAKTLGVLHTLSSQSSDWINCMCIVHSARIQEDSLVAVSITGVLKVWEQDVCEKESKSLDCLNCQAIRFCTYTERLLLVVSSICWQVYDYCDFSLLCTEFSKSGQCFAGGEVLAAYRLIIWTEDGYSYIYQLLNRWAQMGNSHKKFRYKMNFGRFIMENLCIFPFVMGFLNERKEPFYKILFSGEASGRITLWHVPDVPASMFDGSPKAIWSLQDNFDKNLSMSEGIIDHLCASKYGIESAVVTSSVYIPSLDKLVCGCENGKIFVTLGLKTARARLLENVSLKGNLSHKVLNGHSSRVTCLLYPHDNSVKFDPSWLLSGGQDSVVICWNIFTGEILHQFILQAGTVIELLRSPENFKVSKNIIKGIKYRYKHKSIYINLCMCVKYICIYEKKTLSGGTSVTFWL</sequence>
<dbReference type="GO" id="GO:0005737">
    <property type="term" value="C:cytoplasm"/>
    <property type="evidence" value="ECO:0007669"/>
    <property type="project" value="Ensembl"/>
</dbReference>
<reference evidence="5" key="3">
    <citation type="submission" date="2025-09" db="UniProtKB">
        <authorList>
            <consortium name="Ensembl"/>
        </authorList>
    </citation>
    <scope>IDENTIFICATION</scope>
</reference>
<name>U3IN67_ANAPP</name>
<evidence type="ECO:0000256" key="4">
    <source>
        <dbReference type="PROSITE-ProRule" id="PRU00221"/>
    </source>
</evidence>
<dbReference type="Pfam" id="PF00400">
    <property type="entry name" value="WD40"/>
    <property type="match status" value="3"/>
</dbReference>
<dbReference type="InterPro" id="IPR036322">
    <property type="entry name" value="WD40_repeat_dom_sf"/>
</dbReference>
<dbReference type="SUPFAM" id="SSF50978">
    <property type="entry name" value="WD40 repeat-like"/>
    <property type="match status" value="1"/>
</dbReference>
<dbReference type="InterPro" id="IPR015943">
    <property type="entry name" value="WD40/YVTN_repeat-like_dom_sf"/>
</dbReference>
<dbReference type="STRING" id="8840.ENSAPLP00000008690"/>
<dbReference type="InterPro" id="IPR001680">
    <property type="entry name" value="WD40_rpt"/>
</dbReference>
<evidence type="ECO:0000313" key="5">
    <source>
        <dbReference type="Ensembl" id="ENSAPLP00000008690.2"/>
    </source>
</evidence>
<dbReference type="Proteomes" id="UP000016666">
    <property type="component" value="Chromosome 11"/>
</dbReference>
<dbReference type="SMART" id="SM00320">
    <property type="entry name" value="WD40"/>
    <property type="match status" value="4"/>
</dbReference>
<evidence type="ECO:0000256" key="3">
    <source>
        <dbReference type="ARBA" id="ARBA00022737"/>
    </source>
</evidence>
<evidence type="ECO:0000256" key="1">
    <source>
        <dbReference type="ARBA" id="ARBA00022553"/>
    </source>
</evidence>
<evidence type="ECO:0000256" key="2">
    <source>
        <dbReference type="ARBA" id="ARBA00022574"/>
    </source>
</evidence>
<dbReference type="OMA" id="PAMRFIL"/>
<dbReference type="AlphaFoldDB" id="U3IN67"/>
<keyword evidence="6" id="KW-1185">Reference proteome</keyword>
<keyword evidence="3" id="KW-0677">Repeat</keyword>
<protein>
    <submittedName>
        <fullName evidence="5">WD repeat domain 72</fullName>
    </submittedName>
</protein>
<accession>U3IN67</accession>
<feature type="repeat" description="WD" evidence="4">
    <location>
        <begin position="433"/>
        <end position="480"/>
    </location>
</feature>
<dbReference type="PROSITE" id="PS50082">
    <property type="entry name" value="WD_REPEATS_2"/>
    <property type="match status" value="3"/>
</dbReference>
<dbReference type="Gene3D" id="2.130.10.10">
    <property type="entry name" value="YVTN repeat-like/Quinoprotein amine dehydrogenase"/>
    <property type="match status" value="2"/>
</dbReference>
<evidence type="ECO:0000313" key="6">
    <source>
        <dbReference type="Proteomes" id="UP000016666"/>
    </source>
</evidence>
<dbReference type="InterPro" id="IPR019775">
    <property type="entry name" value="WD40_repeat_CS"/>
</dbReference>
<feature type="repeat" description="WD" evidence="4">
    <location>
        <begin position="60"/>
        <end position="104"/>
    </location>
</feature>
<dbReference type="InterPro" id="IPR049916">
    <property type="entry name" value="WDR72-like"/>
</dbReference>
<dbReference type="PANTHER" id="PTHR44099:SF2">
    <property type="entry name" value="WD REPEAT-CONTAINING PROTEIN 72"/>
    <property type="match status" value="1"/>
</dbReference>
<proteinExistence type="predicted"/>
<organism evidence="5 6">
    <name type="scientific">Anas platyrhynchos platyrhynchos</name>
    <name type="common">Northern mallard</name>
    <dbReference type="NCBI Taxonomy" id="8840"/>
    <lineage>
        <taxon>Eukaryota</taxon>
        <taxon>Metazoa</taxon>
        <taxon>Chordata</taxon>
        <taxon>Craniata</taxon>
        <taxon>Vertebrata</taxon>
        <taxon>Euteleostomi</taxon>
        <taxon>Archelosauria</taxon>
        <taxon>Archosauria</taxon>
        <taxon>Dinosauria</taxon>
        <taxon>Saurischia</taxon>
        <taxon>Theropoda</taxon>
        <taxon>Coelurosauria</taxon>
        <taxon>Aves</taxon>
        <taxon>Neognathae</taxon>
        <taxon>Galloanserae</taxon>
        <taxon>Anseriformes</taxon>
        <taxon>Anatidae</taxon>
        <taxon>Anatinae</taxon>
        <taxon>Anas</taxon>
    </lineage>
</organism>
<dbReference type="PANTHER" id="PTHR44099">
    <property type="entry name" value="RABCONNECTIN-3B, ISOFORM A"/>
    <property type="match status" value="1"/>
</dbReference>
<dbReference type="PROSITE" id="PS00678">
    <property type="entry name" value="WD_REPEATS_1"/>
    <property type="match status" value="1"/>
</dbReference>
<keyword evidence="1" id="KW-0597">Phosphoprotein</keyword>
<keyword evidence="2 4" id="KW-0853">WD repeat</keyword>